<protein>
    <recommendedName>
        <fullName evidence="4">Outer protein E</fullName>
    </recommendedName>
</protein>
<organism evidence="2 3">
    <name type="scientific">Chlamydia gallinacea 08-1274/3</name>
    <dbReference type="NCBI Taxonomy" id="1143323"/>
    <lineage>
        <taxon>Bacteria</taxon>
        <taxon>Pseudomonadati</taxon>
        <taxon>Chlamydiota</taxon>
        <taxon>Chlamydiia</taxon>
        <taxon>Chlamydiales</taxon>
        <taxon>Chlamydiaceae</taxon>
        <taxon>Chlamydia/Chlamydophila group</taxon>
        <taxon>Chlamydia</taxon>
    </lineage>
</organism>
<evidence type="ECO:0000313" key="2">
    <source>
        <dbReference type="EMBL" id="ANG66111.1"/>
    </source>
</evidence>
<feature type="region of interest" description="Disordered" evidence="1">
    <location>
        <begin position="1"/>
        <end position="68"/>
    </location>
</feature>
<proteinExistence type="predicted"/>
<evidence type="ECO:0000313" key="3">
    <source>
        <dbReference type="Proteomes" id="UP000019147"/>
    </source>
</evidence>
<dbReference type="GeneID" id="81478094"/>
<evidence type="ECO:0008006" key="4">
    <source>
        <dbReference type="Google" id="ProtNLM"/>
    </source>
</evidence>
<feature type="compositionally biased region" description="Basic and acidic residues" evidence="1">
    <location>
        <begin position="15"/>
        <end position="35"/>
    </location>
</feature>
<feature type="compositionally biased region" description="Low complexity" evidence="1">
    <location>
        <begin position="40"/>
        <end position="55"/>
    </location>
</feature>
<sequence>MELNKTSESLYNCKTENHLPQHDMEAAPRDNREVKVFSLEGRQQSRQGRQESTSSKGKVTSRQEARGVDEKHIDDAVCVQEDKDHDEKFFAWDNPTAGMALVDVAAPLASEVVAESAAVTVASPDLQWIQEVIARTVESMVVAELNGEQLVELVLDSQGSVPEVFSGANLTLVQSGADLSIKLSNFMDNAQIAEAVNVINSNPEQLVNLISSLKGHQLNLKEFMVGSSVVQLPTIEEAQTPLHMIAASIHRKEDQQREGRDQQQEQEQEHNQYHIEEAQL</sequence>
<dbReference type="RefSeq" id="WP_021828810.1">
    <property type="nucleotide sequence ID" value="NZ_CP015840.1"/>
</dbReference>
<reference evidence="2 3" key="1">
    <citation type="journal article" date="2014" name="Syst. Appl. Microbiol.">
        <title>Evidence for the existence of two new members of the family Chlamydiaceae and proposal of Chlamydia avium sp. nov. and Chlamydia gallinacea sp. nov.</title>
        <authorList>
            <person name="Sachse K."/>
            <person name="Laroucau K."/>
            <person name="Riege K."/>
            <person name="Wehner S."/>
            <person name="Dilcher M."/>
            <person name="Creasy H.H."/>
            <person name="Weidmann M."/>
            <person name="Myers G."/>
            <person name="Vorimore F."/>
            <person name="Vicari N."/>
            <person name="Magnino S."/>
            <person name="Liebler-Tenorio E."/>
            <person name="Ruettger A."/>
            <person name="Bavoil P.M."/>
            <person name="Hufert F.T."/>
            <person name="Rossello-Mora R."/>
            <person name="Marz M."/>
        </authorList>
    </citation>
    <scope>NUCLEOTIDE SEQUENCE [LARGE SCALE GENOMIC DNA]</scope>
    <source>
        <strain evidence="2 3">08-1274/3</strain>
    </source>
</reference>
<name>A0A173DYV5_9CHLA</name>
<dbReference type="KEGG" id="cgz:M787_002095"/>
<dbReference type="Proteomes" id="UP000019147">
    <property type="component" value="Chromosome"/>
</dbReference>
<dbReference type="InterPro" id="IPR035359">
    <property type="entry name" value="DUF5421"/>
</dbReference>
<accession>A0A173DYV5</accession>
<dbReference type="AlphaFoldDB" id="A0A173DYV5"/>
<gene>
    <name evidence="2" type="ORF">M787_002095</name>
</gene>
<dbReference type="OrthoDB" id="17909at2"/>
<dbReference type="STRING" id="1143323.M787_002095"/>
<dbReference type="EMBL" id="CP015840">
    <property type="protein sequence ID" value="ANG66111.1"/>
    <property type="molecule type" value="Genomic_DNA"/>
</dbReference>
<feature type="compositionally biased region" description="Polar residues" evidence="1">
    <location>
        <begin position="1"/>
        <end position="14"/>
    </location>
</feature>
<evidence type="ECO:0000256" key="1">
    <source>
        <dbReference type="SAM" id="MobiDB-lite"/>
    </source>
</evidence>
<feature type="region of interest" description="Disordered" evidence="1">
    <location>
        <begin position="250"/>
        <end position="280"/>
    </location>
</feature>
<dbReference type="Pfam" id="PF17458">
    <property type="entry name" value="DUF5421"/>
    <property type="match status" value="1"/>
</dbReference>